<evidence type="ECO:0000256" key="3">
    <source>
        <dbReference type="PROSITE-ProRule" id="PRU00339"/>
    </source>
</evidence>
<dbReference type="OrthoDB" id="197174at2759"/>
<reference evidence="5 6" key="1">
    <citation type="journal article" date="2014" name="Mol. Plant">
        <title>Chromosome Scale Genome Assembly and Transcriptome Profiling of Nannochloropsis gaditana in Nitrogen Depletion.</title>
        <authorList>
            <person name="Corteggiani Carpinelli E."/>
            <person name="Telatin A."/>
            <person name="Vitulo N."/>
            <person name="Forcato C."/>
            <person name="D'Angelo M."/>
            <person name="Schiavon R."/>
            <person name="Vezzi A."/>
            <person name="Giacometti G.M."/>
            <person name="Morosinotto T."/>
            <person name="Valle G."/>
        </authorList>
    </citation>
    <scope>NUCLEOTIDE SEQUENCE [LARGE SCALE GENOMIC DNA]</scope>
    <source>
        <strain evidence="5 6">B-31</strain>
    </source>
</reference>
<gene>
    <name evidence="5" type="ORF">Naga_100276g7</name>
</gene>
<comment type="caution">
    <text evidence="5">The sequence shown here is derived from an EMBL/GenBank/DDBJ whole genome shotgun (WGS) entry which is preliminary data.</text>
</comment>
<dbReference type="Gene3D" id="1.25.40.10">
    <property type="entry name" value="Tetratricopeptide repeat domain"/>
    <property type="match status" value="2"/>
</dbReference>
<dbReference type="SUPFAM" id="SSF48452">
    <property type="entry name" value="TPR-like"/>
    <property type="match status" value="2"/>
</dbReference>
<keyword evidence="6" id="KW-1185">Reference proteome</keyword>
<feature type="repeat" description="TPR" evidence="3">
    <location>
        <begin position="331"/>
        <end position="364"/>
    </location>
</feature>
<evidence type="ECO:0000256" key="4">
    <source>
        <dbReference type="SAM" id="MobiDB-lite"/>
    </source>
</evidence>
<protein>
    <submittedName>
        <fullName evidence="5">Tetratricopeptide repeat family</fullName>
    </submittedName>
</protein>
<dbReference type="Pfam" id="PF13424">
    <property type="entry name" value="TPR_12"/>
    <property type="match status" value="2"/>
</dbReference>
<dbReference type="Proteomes" id="UP000019335">
    <property type="component" value="Chromosome 2"/>
</dbReference>
<feature type="compositionally biased region" description="Acidic residues" evidence="4">
    <location>
        <begin position="227"/>
        <end position="238"/>
    </location>
</feature>
<dbReference type="InterPro" id="IPR011990">
    <property type="entry name" value="TPR-like_helical_dom_sf"/>
</dbReference>
<dbReference type="PROSITE" id="PS50005">
    <property type="entry name" value="TPR"/>
    <property type="match status" value="2"/>
</dbReference>
<dbReference type="EMBL" id="AZIL01000089">
    <property type="protein sequence ID" value="EWM29988.1"/>
    <property type="molecule type" value="Genomic_DNA"/>
</dbReference>
<evidence type="ECO:0000313" key="6">
    <source>
        <dbReference type="Proteomes" id="UP000019335"/>
    </source>
</evidence>
<name>W7U2D8_9STRA</name>
<dbReference type="Pfam" id="PF13374">
    <property type="entry name" value="TPR_10"/>
    <property type="match status" value="1"/>
</dbReference>
<dbReference type="PANTHER" id="PTHR45641">
    <property type="entry name" value="TETRATRICOPEPTIDE REPEAT PROTEIN (AFU_ORTHOLOGUE AFUA_6G03870)"/>
    <property type="match status" value="1"/>
</dbReference>
<evidence type="ECO:0000256" key="2">
    <source>
        <dbReference type="ARBA" id="ARBA00022803"/>
    </source>
</evidence>
<proteinExistence type="predicted"/>
<evidence type="ECO:0000256" key="1">
    <source>
        <dbReference type="ARBA" id="ARBA00022737"/>
    </source>
</evidence>
<dbReference type="AlphaFoldDB" id="W7U2D8"/>
<keyword evidence="1" id="KW-0677">Repeat</keyword>
<keyword evidence="2 3" id="KW-0802">TPR repeat</keyword>
<dbReference type="InterPro" id="IPR019734">
    <property type="entry name" value="TPR_rpt"/>
</dbReference>
<feature type="compositionally biased region" description="Basic and acidic residues" evidence="4">
    <location>
        <begin position="217"/>
        <end position="226"/>
    </location>
</feature>
<dbReference type="PANTHER" id="PTHR45641:SF19">
    <property type="entry name" value="NEPHROCYSTIN-3"/>
    <property type="match status" value="1"/>
</dbReference>
<sequence length="464" mass="51373">MTKTPDSCNTGRAQAVRTLRQCSQDIAQYSDPQCDEDYVKLIGILEKKARALDALNQYSQMSACLEKIVKLARSSLPSHNLSLPNALEGLAECRAIMGDRVAAVSLFKECLEVRELAGMLETHPSQTACLKRMGDLHRDQDSLDKALEIYLEVLSLRRSIAKPDAGKKEVAKLAEALHDVGTTYHLCGEFERAIPFLKDALELKEKIASTRSGKGGSRGEEVKDATTEESEKDDIVEEGQEEEEVFMEMMYGLASTYAKNAEYTLAQPIYTELIARRRNEDPPNYIKLAQALTNVGAMHMEAGNCALALPFQEEALDILRMVLPESHPQIAQALGNLGEVYRRLEDHDRALKLFQASLAMQRARGAASAMGKDSLEGISPMSMAGILNNLALLYRAMDKYTQAEQQLEEAVAWVKRAVPSGHPYITSMEKSLSALRHEAKDKAAGTYDPTMYAETWGLHSKIVT</sequence>
<evidence type="ECO:0000313" key="5">
    <source>
        <dbReference type="EMBL" id="EWM29988.1"/>
    </source>
</evidence>
<dbReference type="SMART" id="SM00028">
    <property type="entry name" value="TPR"/>
    <property type="match status" value="8"/>
</dbReference>
<accession>W7U2D8</accession>
<organism evidence="5 6">
    <name type="scientific">Nannochloropsis gaditana</name>
    <dbReference type="NCBI Taxonomy" id="72520"/>
    <lineage>
        <taxon>Eukaryota</taxon>
        <taxon>Sar</taxon>
        <taxon>Stramenopiles</taxon>
        <taxon>Ochrophyta</taxon>
        <taxon>Eustigmatophyceae</taxon>
        <taxon>Eustigmatales</taxon>
        <taxon>Monodopsidaceae</taxon>
        <taxon>Nannochloropsis</taxon>
    </lineage>
</organism>
<feature type="region of interest" description="Disordered" evidence="4">
    <location>
        <begin position="209"/>
        <end position="238"/>
    </location>
</feature>
<feature type="repeat" description="TPR" evidence="3">
    <location>
        <begin position="174"/>
        <end position="207"/>
    </location>
</feature>